<gene>
    <name evidence="1" type="ORF">BZ3500_MVSOF-1268-A1-R1_CHR4-4G07507</name>
</gene>
<name>A0A2X0LCM1_9BASI</name>
<evidence type="ECO:0000313" key="1">
    <source>
        <dbReference type="EMBL" id="SCZ96641.1"/>
    </source>
</evidence>
<proteinExistence type="predicted"/>
<organism evidence="1 2">
    <name type="scientific">Microbotryum saponariae</name>
    <dbReference type="NCBI Taxonomy" id="289078"/>
    <lineage>
        <taxon>Eukaryota</taxon>
        <taxon>Fungi</taxon>
        <taxon>Dikarya</taxon>
        <taxon>Basidiomycota</taxon>
        <taxon>Pucciniomycotina</taxon>
        <taxon>Microbotryomycetes</taxon>
        <taxon>Microbotryales</taxon>
        <taxon>Microbotryaceae</taxon>
        <taxon>Microbotryum</taxon>
    </lineage>
</organism>
<keyword evidence="2" id="KW-1185">Reference proteome</keyword>
<dbReference type="AlphaFoldDB" id="A0A2X0LCM1"/>
<protein>
    <submittedName>
        <fullName evidence="1">BZ3500_MvSof-1268-A1-R1_Chr4-4g07507 protein</fullName>
    </submittedName>
</protein>
<evidence type="ECO:0000313" key="2">
    <source>
        <dbReference type="Proteomes" id="UP000249723"/>
    </source>
</evidence>
<dbReference type="EMBL" id="FMWP01000089">
    <property type="protein sequence ID" value="SCZ96641.1"/>
    <property type="molecule type" value="Genomic_DNA"/>
</dbReference>
<sequence>MAAQDYYGGQQNKGYPQQGGCTLMVVVFVNEGAGRFPEAVSPDR</sequence>
<dbReference type="Proteomes" id="UP000249723">
    <property type="component" value="Unassembled WGS sequence"/>
</dbReference>
<reference evidence="2" key="1">
    <citation type="submission" date="2016-10" db="EMBL/GenBank/DDBJ databases">
        <authorList>
            <person name="Jeantristanb JTB J.-T."/>
            <person name="Ricardo R."/>
        </authorList>
    </citation>
    <scope>NUCLEOTIDE SEQUENCE [LARGE SCALE GENOMIC DNA]</scope>
</reference>
<accession>A0A2X0LCM1</accession>